<organism evidence="6 7">
    <name type="scientific">Massilia terrae</name>
    <dbReference type="NCBI Taxonomy" id="1811224"/>
    <lineage>
        <taxon>Bacteria</taxon>
        <taxon>Pseudomonadati</taxon>
        <taxon>Pseudomonadota</taxon>
        <taxon>Betaproteobacteria</taxon>
        <taxon>Burkholderiales</taxon>
        <taxon>Oxalobacteraceae</taxon>
        <taxon>Telluria group</taxon>
        <taxon>Massilia</taxon>
    </lineage>
</organism>
<evidence type="ECO:0000256" key="2">
    <source>
        <dbReference type="ARBA" id="ARBA00022692"/>
    </source>
</evidence>
<evidence type="ECO:0000259" key="5">
    <source>
        <dbReference type="Pfam" id="PF13490"/>
    </source>
</evidence>
<feature type="domain" description="Putative zinc-finger" evidence="5">
    <location>
        <begin position="5"/>
        <end position="37"/>
    </location>
</feature>
<proteinExistence type="predicted"/>
<comment type="subcellular location">
    <subcellularLocation>
        <location evidence="1">Membrane</location>
        <topology evidence="1">Single-pass membrane protein</topology>
    </subcellularLocation>
</comment>
<dbReference type="InterPro" id="IPR041916">
    <property type="entry name" value="Anti_sigma_zinc_sf"/>
</dbReference>
<protein>
    <submittedName>
        <fullName evidence="6">Zf-HC2 domain-containing protein</fullName>
    </submittedName>
</protein>
<dbReference type="RefSeq" id="WP_258810352.1">
    <property type="nucleotide sequence ID" value="NZ_JANUGU010000001.1"/>
</dbReference>
<gene>
    <name evidence="6" type="ORF">NX778_03860</name>
</gene>
<dbReference type="EMBL" id="JANUGU010000001">
    <property type="protein sequence ID" value="MCS0657196.1"/>
    <property type="molecule type" value="Genomic_DNA"/>
</dbReference>
<dbReference type="PANTHER" id="PTHR37461:SF1">
    <property type="entry name" value="ANTI-SIGMA-K FACTOR RSKA"/>
    <property type="match status" value="1"/>
</dbReference>
<dbReference type="Gene3D" id="1.10.10.1320">
    <property type="entry name" value="Anti-sigma factor, zinc-finger domain"/>
    <property type="match status" value="1"/>
</dbReference>
<keyword evidence="4" id="KW-0472">Membrane</keyword>
<evidence type="ECO:0000256" key="1">
    <source>
        <dbReference type="ARBA" id="ARBA00004167"/>
    </source>
</evidence>
<dbReference type="Proteomes" id="UP001204621">
    <property type="component" value="Unassembled WGS sequence"/>
</dbReference>
<name>A0ABT2CT90_9BURK</name>
<evidence type="ECO:0000313" key="7">
    <source>
        <dbReference type="Proteomes" id="UP001204621"/>
    </source>
</evidence>
<accession>A0ABT2CT90</accession>
<evidence type="ECO:0000256" key="3">
    <source>
        <dbReference type="ARBA" id="ARBA00022989"/>
    </source>
</evidence>
<dbReference type="InterPro" id="IPR027383">
    <property type="entry name" value="Znf_put"/>
</dbReference>
<keyword evidence="2" id="KW-0812">Transmembrane</keyword>
<evidence type="ECO:0000313" key="6">
    <source>
        <dbReference type="EMBL" id="MCS0657196.1"/>
    </source>
</evidence>
<keyword evidence="3" id="KW-1133">Transmembrane helix</keyword>
<dbReference type="InterPro" id="IPR051474">
    <property type="entry name" value="Anti-sigma-K/W_factor"/>
</dbReference>
<keyword evidence="7" id="KW-1185">Reference proteome</keyword>
<evidence type="ECO:0000256" key="4">
    <source>
        <dbReference type="ARBA" id="ARBA00023136"/>
    </source>
</evidence>
<sequence>MEHSEVQQLLPAYIDQELGIVDALAVERHLETCLACRQEVEAQRQAGMRVRSGAAYIEAPAALRSRILAGLPAERSPRPRPASRQAWWAQAAAALAVLLALAWGVSEYRAVPSAQQRLTEELVENHVRSLQVDHLTDVASTDQHTVKPWFIGKLNFAPPVVDLAQQGFPLIGGRLDYLEQHDVAVLVYRRYRHPINLYIWPGTEFPETPQSTRVQGYRLVRWSAGGMNYSAVSDVADKDLAQFVGLLRQ</sequence>
<comment type="caution">
    <text evidence="6">The sequence shown here is derived from an EMBL/GenBank/DDBJ whole genome shotgun (WGS) entry which is preliminary data.</text>
</comment>
<dbReference type="Pfam" id="PF13490">
    <property type="entry name" value="zf-HC2"/>
    <property type="match status" value="1"/>
</dbReference>
<reference evidence="6 7" key="1">
    <citation type="submission" date="2022-08" db="EMBL/GenBank/DDBJ databases">
        <title>Reclassification of Massilia species as members of the genera Telluria, Duganella, Pseudoduganella, Mokoshia gen. nov. and Zemynaea gen. nov. using orthogonal and non-orthogonal genome-based approaches.</title>
        <authorList>
            <person name="Bowman J.P."/>
        </authorList>
    </citation>
    <scope>NUCLEOTIDE SEQUENCE [LARGE SCALE GENOMIC DNA]</scope>
    <source>
        <strain evidence="6 7">JCM 31606</strain>
    </source>
</reference>
<dbReference type="PANTHER" id="PTHR37461">
    <property type="entry name" value="ANTI-SIGMA-K FACTOR RSKA"/>
    <property type="match status" value="1"/>
</dbReference>